<reference evidence="3" key="1">
    <citation type="journal article" date="2020" name="bioRxiv">
        <title>Hybrid origin of Populus tomentosa Carr. identified through genome sequencing and phylogenomic analysis.</title>
        <authorList>
            <person name="An X."/>
            <person name="Gao K."/>
            <person name="Chen Z."/>
            <person name="Li J."/>
            <person name="Yang X."/>
            <person name="Yang X."/>
            <person name="Zhou J."/>
            <person name="Guo T."/>
            <person name="Zhao T."/>
            <person name="Huang S."/>
            <person name="Miao D."/>
            <person name="Khan W.U."/>
            <person name="Rao P."/>
            <person name="Ye M."/>
            <person name="Lei B."/>
            <person name="Liao W."/>
            <person name="Wang J."/>
            <person name="Ji L."/>
            <person name="Li Y."/>
            <person name="Guo B."/>
            <person name="Mustafa N.S."/>
            <person name="Li S."/>
            <person name="Yun Q."/>
            <person name="Keller S.R."/>
            <person name="Mao J."/>
            <person name="Zhang R."/>
            <person name="Strauss S.H."/>
        </authorList>
    </citation>
    <scope>NUCLEOTIDE SEQUENCE</scope>
    <source>
        <strain evidence="3">GM15</strain>
        <tissue evidence="3">Leaf</tissue>
    </source>
</reference>
<keyword evidence="2" id="KW-0932">Cytokinin signaling pathway</keyword>
<protein>
    <recommendedName>
        <fullName evidence="2">Histidine-containing phosphotransfer protein</fullName>
    </recommendedName>
</protein>
<comment type="function">
    <text evidence="2">Functions as a two-component phosphorelay mediators between cytokinin sensor histidine kinases and response regulators (B-type ARRs). Plays an important role in propagating cytokinin signal transduction.</text>
</comment>
<dbReference type="GO" id="GO:0005634">
    <property type="term" value="C:nucleus"/>
    <property type="evidence" value="ECO:0007669"/>
    <property type="project" value="UniProtKB-SubCell"/>
</dbReference>
<organism evidence="3 4">
    <name type="scientific">Populus tomentosa</name>
    <name type="common">Chinese white poplar</name>
    <dbReference type="NCBI Taxonomy" id="118781"/>
    <lineage>
        <taxon>Eukaryota</taxon>
        <taxon>Viridiplantae</taxon>
        <taxon>Streptophyta</taxon>
        <taxon>Embryophyta</taxon>
        <taxon>Tracheophyta</taxon>
        <taxon>Spermatophyta</taxon>
        <taxon>Magnoliopsida</taxon>
        <taxon>eudicotyledons</taxon>
        <taxon>Gunneridae</taxon>
        <taxon>Pentapetalae</taxon>
        <taxon>rosids</taxon>
        <taxon>fabids</taxon>
        <taxon>Malpighiales</taxon>
        <taxon>Salicaceae</taxon>
        <taxon>Saliceae</taxon>
        <taxon>Populus</taxon>
    </lineage>
</organism>
<proteinExistence type="predicted"/>
<keyword evidence="1 2" id="KW-0902">Two-component regulatory system</keyword>
<dbReference type="GO" id="GO:0005829">
    <property type="term" value="C:cytosol"/>
    <property type="evidence" value="ECO:0007669"/>
    <property type="project" value="UniProtKB-SubCell"/>
</dbReference>
<evidence type="ECO:0000256" key="1">
    <source>
        <dbReference type="ARBA" id="ARBA00023012"/>
    </source>
</evidence>
<dbReference type="AlphaFoldDB" id="A0A8X8CGK4"/>
<comment type="domain">
    <text evidence="2">Histidine-containing phosphotransfer domain (HPt) contains an active histidine that mediates the phosphotransfer.</text>
</comment>
<gene>
    <name evidence="3" type="ORF">POTOM_034999</name>
</gene>
<name>A0A8X8CGK4_POPTO</name>
<evidence type="ECO:0000313" key="3">
    <source>
        <dbReference type="EMBL" id="KAG6761766.1"/>
    </source>
</evidence>
<evidence type="ECO:0000256" key="2">
    <source>
        <dbReference type="RuleBase" id="RU369004"/>
    </source>
</evidence>
<accession>A0A8X8CGK4</accession>
<dbReference type="GO" id="GO:0009736">
    <property type="term" value="P:cytokinin-activated signaling pathway"/>
    <property type="evidence" value="ECO:0007669"/>
    <property type="project" value="UniProtKB-KW"/>
</dbReference>
<dbReference type="OrthoDB" id="1670022at2759"/>
<evidence type="ECO:0000313" key="4">
    <source>
        <dbReference type="Proteomes" id="UP000886885"/>
    </source>
</evidence>
<sequence length="288" mass="32926">MDFGVAEEVEWKHLTGYTYLVLCHVALALCTIQLPPNMNDGTHLSSCQAGARWGLLSGVKNIWKCHYLPKMLLGIVNAQFCHIQTLKTEEEPDHVVRLINTYCIDVESILFELGSYIDLPDVDFSKLAALAQQVEERSSLMGAEHMRLACADLIQACHQMDKRNLSLSLNWIKNEFAHIRTKLEVVVQGTWDKIAGLLHFRTLVYRSVVFERVREIHNYTKHSPSSWHMQIVFKFLVLHNNFCFTVCPCSSKVWCTIVLLPTFNKTLVLLVDFSGPHWFVDGAEDYAT</sequence>
<dbReference type="GO" id="GO:0000160">
    <property type="term" value="P:phosphorelay signal transduction system"/>
    <property type="evidence" value="ECO:0007669"/>
    <property type="project" value="UniProtKB-UniRule"/>
</dbReference>
<dbReference type="InterPro" id="IPR045871">
    <property type="entry name" value="AHP1-5/YPD1"/>
</dbReference>
<comment type="caution">
    <text evidence="3">The sequence shown here is derived from an EMBL/GenBank/DDBJ whole genome shotgun (WGS) entry which is preliminary data.</text>
</comment>
<keyword evidence="4" id="KW-1185">Reference proteome</keyword>
<dbReference type="PANTHER" id="PTHR28242">
    <property type="entry name" value="PHOSPHORELAY INTERMEDIATE PROTEIN YPD1"/>
    <property type="match status" value="1"/>
</dbReference>
<comment type="subcellular location">
    <subcellularLocation>
        <location evidence="2">Cytoplasm</location>
        <location evidence="2">Cytosol</location>
    </subcellularLocation>
    <subcellularLocation>
        <location evidence="2">Nucleus</location>
    </subcellularLocation>
</comment>
<dbReference type="Proteomes" id="UP000886885">
    <property type="component" value="Chromosome 9D"/>
</dbReference>
<dbReference type="GO" id="GO:0043424">
    <property type="term" value="F:protein histidine kinase binding"/>
    <property type="evidence" value="ECO:0007669"/>
    <property type="project" value="UniProtKB-UniRule"/>
</dbReference>
<dbReference type="EMBL" id="JAAWWB010000018">
    <property type="protein sequence ID" value="KAG6761766.1"/>
    <property type="molecule type" value="Genomic_DNA"/>
</dbReference>
<dbReference type="PANTHER" id="PTHR28242:SF7">
    <property type="entry name" value="HISTIDINE-CONTAINING PHOSPHOTRANSFER PROTEIN"/>
    <property type="match status" value="1"/>
</dbReference>
<dbReference type="GO" id="GO:0009927">
    <property type="term" value="F:histidine phosphotransfer kinase activity"/>
    <property type="evidence" value="ECO:0007669"/>
    <property type="project" value="UniProtKB-UniRule"/>
</dbReference>